<protein>
    <submittedName>
        <fullName evidence="2">Uncharacterized protein</fullName>
    </submittedName>
</protein>
<evidence type="ECO:0000256" key="1">
    <source>
        <dbReference type="SAM" id="MobiDB-lite"/>
    </source>
</evidence>
<keyword evidence="3" id="KW-1185">Reference proteome</keyword>
<evidence type="ECO:0000313" key="2">
    <source>
        <dbReference type="EMBL" id="KAH3837674.1"/>
    </source>
</evidence>
<dbReference type="AlphaFoldDB" id="A0A9D4QNN2"/>
<name>A0A9D4QNN2_DREPO</name>
<accession>A0A9D4QNN2</accession>
<comment type="caution">
    <text evidence="2">The sequence shown here is derived from an EMBL/GenBank/DDBJ whole genome shotgun (WGS) entry which is preliminary data.</text>
</comment>
<gene>
    <name evidence="2" type="ORF">DPMN_111075</name>
</gene>
<evidence type="ECO:0000313" key="3">
    <source>
        <dbReference type="Proteomes" id="UP000828390"/>
    </source>
</evidence>
<feature type="compositionally biased region" description="Low complexity" evidence="1">
    <location>
        <begin position="1"/>
        <end position="17"/>
    </location>
</feature>
<reference evidence="2" key="1">
    <citation type="journal article" date="2019" name="bioRxiv">
        <title>The Genome of the Zebra Mussel, Dreissena polymorpha: A Resource for Invasive Species Research.</title>
        <authorList>
            <person name="McCartney M.A."/>
            <person name="Auch B."/>
            <person name="Kono T."/>
            <person name="Mallez S."/>
            <person name="Zhang Y."/>
            <person name="Obille A."/>
            <person name="Becker A."/>
            <person name="Abrahante J.E."/>
            <person name="Garbe J."/>
            <person name="Badalamenti J.P."/>
            <person name="Herman A."/>
            <person name="Mangelson H."/>
            <person name="Liachko I."/>
            <person name="Sullivan S."/>
            <person name="Sone E.D."/>
            <person name="Koren S."/>
            <person name="Silverstein K.A.T."/>
            <person name="Beckman K.B."/>
            <person name="Gohl D.M."/>
        </authorList>
    </citation>
    <scope>NUCLEOTIDE SEQUENCE</scope>
    <source>
        <strain evidence="2">Duluth1</strain>
        <tissue evidence="2">Whole animal</tissue>
    </source>
</reference>
<dbReference type="EMBL" id="JAIWYP010000004">
    <property type="protein sequence ID" value="KAH3837674.1"/>
    <property type="molecule type" value="Genomic_DNA"/>
</dbReference>
<organism evidence="2 3">
    <name type="scientific">Dreissena polymorpha</name>
    <name type="common">Zebra mussel</name>
    <name type="synonym">Mytilus polymorpha</name>
    <dbReference type="NCBI Taxonomy" id="45954"/>
    <lineage>
        <taxon>Eukaryota</taxon>
        <taxon>Metazoa</taxon>
        <taxon>Spiralia</taxon>
        <taxon>Lophotrochozoa</taxon>
        <taxon>Mollusca</taxon>
        <taxon>Bivalvia</taxon>
        <taxon>Autobranchia</taxon>
        <taxon>Heteroconchia</taxon>
        <taxon>Euheterodonta</taxon>
        <taxon>Imparidentia</taxon>
        <taxon>Neoheterodontei</taxon>
        <taxon>Myida</taxon>
        <taxon>Dreissenoidea</taxon>
        <taxon>Dreissenidae</taxon>
        <taxon>Dreissena</taxon>
    </lineage>
</organism>
<reference evidence="2" key="2">
    <citation type="submission" date="2020-11" db="EMBL/GenBank/DDBJ databases">
        <authorList>
            <person name="McCartney M.A."/>
            <person name="Auch B."/>
            <person name="Kono T."/>
            <person name="Mallez S."/>
            <person name="Becker A."/>
            <person name="Gohl D.M."/>
            <person name="Silverstein K.A.T."/>
            <person name="Koren S."/>
            <person name="Bechman K.B."/>
            <person name="Herman A."/>
            <person name="Abrahante J.E."/>
            <person name="Garbe J."/>
        </authorList>
    </citation>
    <scope>NUCLEOTIDE SEQUENCE</scope>
    <source>
        <strain evidence="2">Duluth1</strain>
        <tissue evidence="2">Whole animal</tissue>
    </source>
</reference>
<proteinExistence type="predicted"/>
<dbReference type="Proteomes" id="UP000828390">
    <property type="component" value="Unassembled WGS sequence"/>
</dbReference>
<feature type="compositionally biased region" description="Low complexity" evidence="1">
    <location>
        <begin position="37"/>
        <end position="46"/>
    </location>
</feature>
<feature type="region of interest" description="Disordered" evidence="1">
    <location>
        <begin position="1"/>
        <end position="51"/>
    </location>
</feature>
<sequence>MPCASSATNDDSDTSTAPTVTTELSDKSRASFETTEESAISSSCDSSSEDSDWSCYSEAIGHTNNSSNIFADMDALQDYIFVFYITLRNSVKRFDVYIMIKEQIIDSIYS</sequence>